<dbReference type="Gene3D" id="3.30.420.40">
    <property type="match status" value="1"/>
</dbReference>
<dbReference type="GO" id="GO:0005524">
    <property type="term" value="F:ATP binding"/>
    <property type="evidence" value="ECO:0007669"/>
    <property type="project" value="UniProtKB-KW"/>
</dbReference>
<protein>
    <submittedName>
        <fullName evidence="3">Actin-like ATPase domain-containing protein</fullName>
    </submittedName>
</protein>
<evidence type="ECO:0000313" key="4">
    <source>
        <dbReference type="Proteomes" id="UP000248423"/>
    </source>
</evidence>
<dbReference type="Proteomes" id="UP000248423">
    <property type="component" value="Unassembled WGS sequence"/>
</dbReference>
<proteinExistence type="predicted"/>
<dbReference type="VEuPathDB" id="FungiDB:BO78DRAFT_439572"/>
<evidence type="ECO:0000256" key="1">
    <source>
        <dbReference type="ARBA" id="ARBA00022741"/>
    </source>
</evidence>
<dbReference type="OrthoDB" id="2963168at2759"/>
<dbReference type="InterPro" id="IPR013126">
    <property type="entry name" value="Hsp_70_fam"/>
</dbReference>
<dbReference type="Pfam" id="PF00012">
    <property type="entry name" value="HSP70"/>
    <property type="match status" value="1"/>
</dbReference>
<gene>
    <name evidence="3" type="ORF">BO78DRAFT_439572</name>
</gene>
<dbReference type="InterPro" id="IPR043129">
    <property type="entry name" value="ATPase_NBD"/>
</dbReference>
<keyword evidence="4" id="KW-1185">Reference proteome</keyword>
<keyword evidence="2" id="KW-0067">ATP-binding</keyword>
<name>A0A319DS11_ASPSB</name>
<keyword evidence="1" id="KW-0547">Nucleotide-binding</keyword>
<dbReference type="AlphaFoldDB" id="A0A319DS11"/>
<dbReference type="CDD" id="cd10170">
    <property type="entry name" value="ASKHA_NBD_HSP70"/>
    <property type="match status" value="1"/>
</dbReference>
<organism evidence="3 4">
    <name type="scientific">Aspergillus sclerotiicarbonarius (strain CBS 121057 / IBT 28362)</name>
    <dbReference type="NCBI Taxonomy" id="1448318"/>
    <lineage>
        <taxon>Eukaryota</taxon>
        <taxon>Fungi</taxon>
        <taxon>Dikarya</taxon>
        <taxon>Ascomycota</taxon>
        <taxon>Pezizomycotina</taxon>
        <taxon>Eurotiomycetes</taxon>
        <taxon>Eurotiomycetidae</taxon>
        <taxon>Eurotiales</taxon>
        <taxon>Aspergillaceae</taxon>
        <taxon>Aspergillus</taxon>
        <taxon>Aspergillus subgen. Circumdati</taxon>
    </lineage>
</organism>
<evidence type="ECO:0000313" key="3">
    <source>
        <dbReference type="EMBL" id="PYI00230.1"/>
    </source>
</evidence>
<sequence length="549" mass="61324">MAPSIIVGLDFGTTFSGIAWAFKGAVDNIEVMSTWPGGGNRTSVKVPSSMSYGTKASTWGYQVRTYAEAFRGIKLLLDEDQETTYTPSLYSKKLLIKYDKNAVEVTADYMRHLIQHAEDVLERRLGVTTKAMDMRFILTVPAVWSDKAKNSTLRAATKAGIPPQDVSLVSEPEAAALYSLRATQPNSIAKNDVFIVCDAGGGTVDLISYQITKLEPLTLREVVKGAGRICGSMLLDQRFEGMLEERMGRSGYDALSDNARESVISYWQDRVKPNFIGHYDDDYADIDYFIPVPGAHDDPSIPIEDGFFQLTSDDIAGIFEPILQDVESLVTEQVEGIKKSGLSPKAIILVGGFGSSKFLFHRLQETNPTVTVLQPPDAGAVYRGLDGNQVESRIARRNYGITCNAPYIEGVHSPNDKCWDDLQERYLATDQMEWYIKKFSNLSENQPIRMSFSRGVRITDTDGLLFQQKLMFCNSDGAPDRRNNETLQLCSLEADLRRIPRGLFKKRRNSQGVEYFKIHFELVLIPTSASLLFELEFNGVSYGSVRSKY</sequence>
<dbReference type="PANTHER" id="PTHR14187:SF82">
    <property type="entry name" value="FAMILY CHAPERONE, PUTATIVE (AFU_ORTHOLOGUE AFUA_7G08575)-RELATED"/>
    <property type="match status" value="1"/>
</dbReference>
<dbReference type="PANTHER" id="PTHR14187">
    <property type="entry name" value="ALPHA KINASE/ELONGATION FACTOR 2 KINASE"/>
    <property type="match status" value="1"/>
</dbReference>
<reference evidence="3 4" key="1">
    <citation type="submission" date="2018-02" db="EMBL/GenBank/DDBJ databases">
        <title>The genomes of Aspergillus section Nigri reveals drivers in fungal speciation.</title>
        <authorList>
            <consortium name="DOE Joint Genome Institute"/>
            <person name="Vesth T.C."/>
            <person name="Nybo J."/>
            <person name="Theobald S."/>
            <person name="Brandl J."/>
            <person name="Frisvad J.C."/>
            <person name="Nielsen K.F."/>
            <person name="Lyhne E.K."/>
            <person name="Kogle M.E."/>
            <person name="Kuo A."/>
            <person name="Riley R."/>
            <person name="Clum A."/>
            <person name="Nolan M."/>
            <person name="Lipzen A."/>
            <person name="Salamov A."/>
            <person name="Henrissat B."/>
            <person name="Wiebenga A."/>
            <person name="De vries R.P."/>
            <person name="Grigoriev I.V."/>
            <person name="Mortensen U.H."/>
            <person name="Andersen M.R."/>
            <person name="Baker S.E."/>
        </authorList>
    </citation>
    <scope>NUCLEOTIDE SEQUENCE [LARGE SCALE GENOMIC DNA]</scope>
    <source>
        <strain evidence="3 4">CBS 121057</strain>
    </source>
</reference>
<accession>A0A319DS11</accession>
<dbReference type="SUPFAM" id="SSF53067">
    <property type="entry name" value="Actin-like ATPase domain"/>
    <property type="match status" value="2"/>
</dbReference>
<dbReference type="STRING" id="1448318.A0A319DS11"/>
<evidence type="ECO:0000256" key="2">
    <source>
        <dbReference type="ARBA" id="ARBA00022840"/>
    </source>
</evidence>
<dbReference type="EMBL" id="KZ826471">
    <property type="protein sequence ID" value="PYI00230.1"/>
    <property type="molecule type" value="Genomic_DNA"/>
</dbReference>
<dbReference type="GO" id="GO:0140662">
    <property type="term" value="F:ATP-dependent protein folding chaperone"/>
    <property type="evidence" value="ECO:0007669"/>
    <property type="project" value="InterPro"/>
</dbReference>